<keyword evidence="1" id="KW-0378">Hydrolase</keyword>
<dbReference type="Proteomes" id="UP000827976">
    <property type="component" value="Chromosome 6"/>
</dbReference>
<keyword evidence="2" id="KW-1185">Reference proteome</keyword>
<dbReference type="EMBL" id="CM037016">
    <property type="protein sequence ID" value="KAH7678887.1"/>
    <property type="molecule type" value="Genomic_DNA"/>
</dbReference>
<keyword evidence="1" id="KW-0808">Transferase</keyword>
<organism evidence="1 2">
    <name type="scientific">Dioscorea alata</name>
    <name type="common">Purple yam</name>
    <dbReference type="NCBI Taxonomy" id="55571"/>
    <lineage>
        <taxon>Eukaryota</taxon>
        <taxon>Viridiplantae</taxon>
        <taxon>Streptophyta</taxon>
        <taxon>Embryophyta</taxon>
        <taxon>Tracheophyta</taxon>
        <taxon>Spermatophyta</taxon>
        <taxon>Magnoliopsida</taxon>
        <taxon>Liliopsida</taxon>
        <taxon>Dioscoreales</taxon>
        <taxon>Dioscoreaceae</taxon>
        <taxon>Dioscorea</taxon>
    </lineage>
</organism>
<gene>
    <name evidence="1" type="ORF">IHE45_06G024100</name>
</gene>
<sequence>MLFGAPYSSPFPLQGLSRHFARRSRAKTNVRSSLSPLKCAPSSQLYELTSIHDFSPSPSSSPSPLSFEHRDCLPNSLMAAWIDPSIDMDKLSYEIFSILETKFLFGYDDAKLLSIARSPPETPTKINEDDKGKVRILSIDGCGDSDGLLAAAALAQLESSLRRCSGDPSARIVDFFDIAAGSGTGGVLAAILFSNPNLSAADALELLAKHHKKIASLSSKKSGFRAMITGSGSGIFRRIFGDSTMKEAAKPLLIPCYDLETGASFMFSRADAVEMDGYDFMMRDACEATCAGNRSVRIASVDGRTKIAAVGAGAAGMGNPAAAAITHVLNNKQEFPRANGFEDLLVLSIGGGNGGSPPSNSDCAADMVDQAVAMAFGQSRTTNYIRIQANGLKPGKTKEAKVAAAMEALKERNIVSVLFRGSKLSAESNAEKLEMFAGELLGEQERRKRSKSPTVVIKQAMTPRTSSATTTSTTATSCSSSMMTSSSL</sequence>
<name>A0ACB7VVS0_DIOAL</name>
<evidence type="ECO:0000313" key="1">
    <source>
        <dbReference type="EMBL" id="KAH7678887.1"/>
    </source>
</evidence>
<proteinExistence type="predicted"/>
<accession>A0ACB7VVS0</accession>
<comment type="caution">
    <text evidence="1">The sequence shown here is derived from an EMBL/GenBank/DDBJ whole genome shotgun (WGS) entry which is preliminary data.</text>
</comment>
<reference evidence="2" key="1">
    <citation type="journal article" date="2022" name="Nat. Commun.">
        <title>Chromosome evolution and the genetic basis of agronomically important traits in greater yam.</title>
        <authorList>
            <person name="Bredeson J.V."/>
            <person name="Lyons J.B."/>
            <person name="Oniyinde I.O."/>
            <person name="Okereke N.R."/>
            <person name="Kolade O."/>
            <person name="Nnabue I."/>
            <person name="Nwadili C.O."/>
            <person name="Hribova E."/>
            <person name="Parker M."/>
            <person name="Nwogha J."/>
            <person name="Shu S."/>
            <person name="Carlson J."/>
            <person name="Kariba R."/>
            <person name="Muthemba S."/>
            <person name="Knop K."/>
            <person name="Barton G.J."/>
            <person name="Sherwood A.V."/>
            <person name="Lopez-Montes A."/>
            <person name="Asiedu R."/>
            <person name="Jamnadass R."/>
            <person name="Muchugi A."/>
            <person name="Goodstein D."/>
            <person name="Egesi C.N."/>
            <person name="Featherston J."/>
            <person name="Asfaw A."/>
            <person name="Simpson G.G."/>
            <person name="Dolezel J."/>
            <person name="Hendre P.S."/>
            <person name="Van Deynze A."/>
            <person name="Kumar P.L."/>
            <person name="Obidiegwu J.E."/>
            <person name="Bhattacharjee R."/>
            <person name="Rokhsar D.S."/>
        </authorList>
    </citation>
    <scope>NUCLEOTIDE SEQUENCE [LARGE SCALE GENOMIC DNA]</scope>
    <source>
        <strain evidence="2">cv. TDa95/00328</strain>
    </source>
</reference>
<evidence type="ECO:0000313" key="2">
    <source>
        <dbReference type="Proteomes" id="UP000827976"/>
    </source>
</evidence>
<protein>
    <submittedName>
        <fullName evidence="1">Acyl transferase/acyl hydrolase/lysophospholipase protein</fullName>
    </submittedName>
</protein>